<evidence type="ECO:0000313" key="7">
    <source>
        <dbReference type="Proteomes" id="UP001240236"/>
    </source>
</evidence>
<dbReference type="Pfam" id="PF00440">
    <property type="entry name" value="TetR_N"/>
    <property type="match status" value="1"/>
</dbReference>
<dbReference type="PANTHER" id="PTHR30055">
    <property type="entry name" value="HTH-TYPE TRANSCRIPTIONAL REGULATOR RUTR"/>
    <property type="match status" value="1"/>
</dbReference>
<dbReference type="GO" id="GO:0000976">
    <property type="term" value="F:transcription cis-regulatory region binding"/>
    <property type="evidence" value="ECO:0007669"/>
    <property type="project" value="TreeGrafter"/>
</dbReference>
<dbReference type="Gene3D" id="1.10.357.10">
    <property type="entry name" value="Tetracycline Repressor, domain 2"/>
    <property type="match status" value="1"/>
</dbReference>
<evidence type="ECO:0000256" key="3">
    <source>
        <dbReference type="ARBA" id="ARBA00023163"/>
    </source>
</evidence>
<keyword evidence="1" id="KW-0805">Transcription regulation</keyword>
<comment type="caution">
    <text evidence="6">The sequence shown here is derived from an EMBL/GenBank/DDBJ whole genome shotgun (WGS) entry which is preliminary data.</text>
</comment>
<evidence type="ECO:0000259" key="5">
    <source>
        <dbReference type="PROSITE" id="PS50977"/>
    </source>
</evidence>
<reference evidence="6 7" key="1">
    <citation type="submission" date="2023-07" db="EMBL/GenBank/DDBJ databases">
        <title>Sequencing the genomes of 1000 actinobacteria strains.</title>
        <authorList>
            <person name="Klenk H.-P."/>
        </authorList>
    </citation>
    <scope>NUCLEOTIDE SEQUENCE [LARGE SCALE GENOMIC DNA]</scope>
    <source>
        <strain evidence="6 7">DSM 44709</strain>
    </source>
</reference>
<dbReference type="InterPro" id="IPR001647">
    <property type="entry name" value="HTH_TetR"/>
</dbReference>
<evidence type="ECO:0000256" key="2">
    <source>
        <dbReference type="ARBA" id="ARBA00023125"/>
    </source>
</evidence>
<dbReference type="Proteomes" id="UP001240236">
    <property type="component" value="Unassembled WGS sequence"/>
</dbReference>
<accession>A0AAE4B428</accession>
<dbReference type="EMBL" id="JAUSUZ010000001">
    <property type="protein sequence ID" value="MDQ0370878.1"/>
    <property type="molecule type" value="Genomic_DNA"/>
</dbReference>
<keyword evidence="3" id="KW-0804">Transcription</keyword>
<name>A0AAE4B428_9ACTN</name>
<dbReference type="PANTHER" id="PTHR30055:SF234">
    <property type="entry name" value="HTH-TYPE TRANSCRIPTIONAL REGULATOR BETI"/>
    <property type="match status" value="1"/>
</dbReference>
<dbReference type="RefSeq" id="WP_307247200.1">
    <property type="nucleotide sequence ID" value="NZ_JAUSUZ010000001.1"/>
</dbReference>
<feature type="domain" description="HTH tetR-type" evidence="5">
    <location>
        <begin position="7"/>
        <end position="67"/>
    </location>
</feature>
<dbReference type="InterPro" id="IPR009057">
    <property type="entry name" value="Homeodomain-like_sf"/>
</dbReference>
<dbReference type="SUPFAM" id="SSF46689">
    <property type="entry name" value="Homeodomain-like"/>
    <property type="match status" value="1"/>
</dbReference>
<dbReference type="InterPro" id="IPR050109">
    <property type="entry name" value="HTH-type_TetR-like_transc_reg"/>
</dbReference>
<protein>
    <submittedName>
        <fullName evidence="6">AcrR family transcriptional regulator</fullName>
    </submittedName>
</protein>
<dbReference type="AlphaFoldDB" id="A0AAE4B428"/>
<keyword evidence="2 4" id="KW-0238">DNA-binding</keyword>
<dbReference type="PROSITE" id="PS50977">
    <property type="entry name" value="HTH_TETR_2"/>
    <property type="match status" value="1"/>
</dbReference>
<evidence type="ECO:0000313" key="6">
    <source>
        <dbReference type="EMBL" id="MDQ0370878.1"/>
    </source>
</evidence>
<sequence length="192" mass="20119">MPRQTRQEIDDEIVEHAAALFARHGFKDTSVQRIADAAGYSKTGLLHRFPNKEALWDAAIDCCAGAMREVAETAAAMPDGPARDRAVIEQLVDLALSSPGLASLALSFIGGPGEGDQLEGIARPVMTAFGVLPGSTDIGRVVRVIAAAGALAVTSVALSDDDNPFHQLSDGTPGQVRDHLVAAIYDALGHPR</sequence>
<feature type="DNA-binding region" description="H-T-H motif" evidence="4">
    <location>
        <begin position="30"/>
        <end position="49"/>
    </location>
</feature>
<dbReference type="GO" id="GO:0003700">
    <property type="term" value="F:DNA-binding transcription factor activity"/>
    <property type="evidence" value="ECO:0007669"/>
    <property type="project" value="TreeGrafter"/>
</dbReference>
<dbReference type="PRINTS" id="PR00455">
    <property type="entry name" value="HTHTETR"/>
</dbReference>
<gene>
    <name evidence="6" type="ORF">J2S42_007547</name>
</gene>
<evidence type="ECO:0000256" key="4">
    <source>
        <dbReference type="PROSITE-ProRule" id="PRU00335"/>
    </source>
</evidence>
<proteinExistence type="predicted"/>
<organism evidence="6 7">
    <name type="scientific">Catenuloplanes indicus</name>
    <dbReference type="NCBI Taxonomy" id="137267"/>
    <lineage>
        <taxon>Bacteria</taxon>
        <taxon>Bacillati</taxon>
        <taxon>Actinomycetota</taxon>
        <taxon>Actinomycetes</taxon>
        <taxon>Micromonosporales</taxon>
        <taxon>Micromonosporaceae</taxon>
        <taxon>Catenuloplanes</taxon>
    </lineage>
</organism>
<evidence type="ECO:0000256" key="1">
    <source>
        <dbReference type="ARBA" id="ARBA00023015"/>
    </source>
</evidence>
<keyword evidence="7" id="KW-1185">Reference proteome</keyword>